<comment type="caution">
    <text evidence="1">The sequence shown here is derived from an EMBL/GenBank/DDBJ whole genome shotgun (WGS) entry which is preliminary data.</text>
</comment>
<proteinExistence type="predicted"/>
<organism evidence="1 2">
    <name type="scientific">Symplocastrum torsivum CPER-KK1</name>
    <dbReference type="NCBI Taxonomy" id="450513"/>
    <lineage>
        <taxon>Bacteria</taxon>
        <taxon>Bacillati</taxon>
        <taxon>Cyanobacteriota</taxon>
        <taxon>Cyanophyceae</taxon>
        <taxon>Oscillatoriophycideae</taxon>
        <taxon>Oscillatoriales</taxon>
        <taxon>Microcoleaceae</taxon>
        <taxon>Symplocastrum</taxon>
    </lineage>
</organism>
<gene>
    <name evidence="1" type="ORF">KME25_11140</name>
</gene>
<dbReference type="Proteomes" id="UP000753908">
    <property type="component" value="Unassembled WGS sequence"/>
</dbReference>
<protein>
    <submittedName>
        <fullName evidence="1">Uncharacterized protein</fullName>
    </submittedName>
</protein>
<dbReference type="AlphaFoldDB" id="A0A951PKT1"/>
<dbReference type="EMBL" id="JAHHIF010000012">
    <property type="protein sequence ID" value="MBW4544984.1"/>
    <property type="molecule type" value="Genomic_DNA"/>
</dbReference>
<name>A0A951PKT1_9CYAN</name>
<evidence type="ECO:0000313" key="2">
    <source>
        <dbReference type="Proteomes" id="UP000753908"/>
    </source>
</evidence>
<sequence>MLTTLELRWFSQGTLPTEVEHWFLADSPGELLGSPEEREDLYLYTPECDYLNIKLRQGRLEVKWRKAQLGSREFGEASSATWQGNVEKWLKWICDDPEQESIMPVDVVGTKAWIAVKKTRSQRLYQGISYELTQLRVNNNDWWSVAFEVAQKDANQIKHFENVVRLVSQTYRGPKLVAENSYGYPKWFALVA</sequence>
<evidence type="ECO:0000313" key="1">
    <source>
        <dbReference type="EMBL" id="MBW4544984.1"/>
    </source>
</evidence>
<accession>A0A951PKT1</accession>
<reference evidence="1" key="2">
    <citation type="journal article" date="2022" name="Microbiol. Resour. Announc.">
        <title>Metagenome Sequencing to Explore Phylogenomics of Terrestrial Cyanobacteria.</title>
        <authorList>
            <person name="Ward R.D."/>
            <person name="Stajich J.E."/>
            <person name="Johansen J.R."/>
            <person name="Huntemann M."/>
            <person name="Clum A."/>
            <person name="Foster B."/>
            <person name="Foster B."/>
            <person name="Roux S."/>
            <person name="Palaniappan K."/>
            <person name="Varghese N."/>
            <person name="Mukherjee S."/>
            <person name="Reddy T.B.K."/>
            <person name="Daum C."/>
            <person name="Copeland A."/>
            <person name="Chen I.A."/>
            <person name="Ivanova N.N."/>
            <person name="Kyrpides N.C."/>
            <person name="Shapiro N."/>
            <person name="Eloe-Fadrosh E.A."/>
            <person name="Pietrasiak N."/>
        </authorList>
    </citation>
    <scope>NUCLEOTIDE SEQUENCE</scope>
    <source>
        <strain evidence="1">CPER-KK1</strain>
    </source>
</reference>
<reference evidence="1" key="1">
    <citation type="submission" date="2021-05" db="EMBL/GenBank/DDBJ databases">
        <authorList>
            <person name="Pietrasiak N."/>
            <person name="Ward R."/>
            <person name="Stajich J.E."/>
            <person name="Kurbessoian T."/>
        </authorList>
    </citation>
    <scope>NUCLEOTIDE SEQUENCE</scope>
    <source>
        <strain evidence="1">CPER-KK1</strain>
    </source>
</reference>